<dbReference type="NCBIfam" id="TIGR01484">
    <property type="entry name" value="HAD-SF-IIB"/>
    <property type="match status" value="1"/>
</dbReference>
<accession>A0A315ZNL7</accession>
<dbReference type="EMBL" id="UHJJ01000028">
    <property type="protein sequence ID" value="SUQ16370.1"/>
    <property type="molecule type" value="Genomic_DNA"/>
</dbReference>
<dbReference type="PROSITE" id="PS01228">
    <property type="entry name" value="COF_1"/>
    <property type="match status" value="1"/>
</dbReference>
<dbReference type="InterPro" id="IPR023214">
    <property type="entry name" value="HAD_sf"/>
</dbReference>
<dbReference type="Proteomes" id="UP000254051">
    <property type="component" value="Unassembled WGS sequence"/>
</dbReference>
<dbReference type="GO" id="GO:0016791">
    <property type="term" value="F:phosphatase activity"/>
    <property type="evidence" value="ECO:0007669"/>
    <property type="project" value="UniProtKB-ARBA"/>
</dbReference>
<sequence length="263" mass="30263">MERAALFFDIDGTILSEITREIPQSALDAMEAARTAGHLLFVNTGRTLCSIPAKLKQFKFDGFLCGCGTYLTYKDEVLFSNSIPEARGREIIDKMIACKLDGLMEGTEDVYLPSRMSRFDRLESSRRYFHELGLGREEYIEKGKFIYDKLFVYVDEQSNKEEFFNFIKKDIEPIDRGGNTYECVQRGYSKATACEFILKKFNMDIDQIYVFGDSTNDISMFQYARHTIAMGEHAKELAPYTEYVTRKVEEDGLAHSIYHYGLA</sequence>
<dbReference type="RefSeq" id="WP_109714762.1">
    <property type="nucleotide sequence ID" value="NZ_QGDS01000028.1"/>
</dbReference>
<dbReference type="Gene3D" id="3.30.1240.10">
    <property type="match status" value="1"/>
</dbReference>
<name>A0A315ZNL7_9FIRM</name>
<dbReference type="AlphaFoldDB" id="A0A315ZNL7"/>
<dbReference type="NCBIfam" id="TIGR00099">
    <property type="entry name" value="Cof-subfamily"/>
    <property type="match status" value="1"/>
</dbReference>
<evidence type="ECO:0000313" key="2">
    <source>
        <dbReference type="Proteomes" id="UP000254051"/>
    </source>
</evidence>
<dbReference type="OrthoDB" id="9810101at2"/>
<gene>
    <name evidence="1" type="ORF">SAMN05216529_12817</name>
</gene>
<dbReference type="InterPro" id="IPR006379">
    <property type="entry name" value="HAD-SF_hydro_IIB"/>
</dbReference>
<dbReference type="PANTHER" id="PTHR10000">
    <property type="entry name" value="PHOSPHOSERINE PHOSPHATASE"/>
    <property type="match status" value="1"/>
</dbReference>
<dbReference type="InterPro" id="IPR036412">
    <property type="entry name" value="HAD-like_sf"/>
</dbReference>
<dbReference type="GO" id="GO:0000287">
    <property type="term" value="F:magnesium ion binding"/>
    <property type="evidence" value="ECO:0007669"/>
    <property type="project" value="TreeGrafter"/>
</dbReference>
<dbReference type="PANTHER" id="PTHR10000:SF25">
    <property type="entry name" value="PHOSPHATASE YKRA-RELATED"/>
    <property type="match status" value="1"/>
</dbReference>
<proteinExistence type="predicted"/>
<organism evidence="1 2">
    <name type="scientific">Faecalicatena contorta</name>
    <dbReference type="NCBI Taxonomy" id="39482"/>
    <lineage>
        <taxon>Bacteria</taxon>
        <taxon>Bacillati</taxon>
        <taxon>Bacillota</taxon>
        <taxon>Clostridia</taxon>
        <taxon>Lachnospirales</taxon>
        <taxon>Lachnospiraceae</taxon>
        <taxon>Faecalicatena</taxon>
    </lineage>
</organism>
<evidence type="ECO:0008006" key="3">
    <source>
        <dbReference type="Google" id="ProtNLM"/>
    </source>
</evidence>
<dbReference type="GO" id="GO:0005829">
    <property type="term" value="C:cytosol"/>
    <property type="evidence" value="ECO:0007669"/>
    <property type="project" value="TreeGrafter"/>
</dbReference>
<dbReference type="SUPFAM" id="SSF56784">
    <property type="entry name" value="HAD-like"/>
    <property type="match status" value="1"/>
</dbReference>
<protein>
    <recommendedName>
        <fullName evidence="3">Bifunctional phosphatase/peptidyl-prolyl cis-trans isomerase</fullName>
    </recommendedName>
</protein>
<dbReference type="Gene3D" id="3.40.50.1000">
    <property type="entry name" value="HAD superfamily/HAD-like"/>
    <property type="match status" value="1"/>
</dbReference>
<evidence type="ECO:0000313" key="1">
    <source>
        <dbReference type="EMBL" id="SUQ16370.1"/>
    </source>
</evidence>
<dbReference type="InterPro" id="IPR000150">
    <property type="entry name" value="Cof"/>
</dbReference>
<reference evidence="2" key="1">
    <citation type="submission" date="2017-07" db="EMBL/GenBank/DDBJ databases">
        <authorList>
            <person name="Varghese N."/>
            <person name="Submissions S."/>
        </authorList>
    </citation>
    <scope>NUCLEOTIDE SEQUENCE [LARGE SCALE GENOMIC DNA]</scope>
    <source>
        <strain evidence="2">NLAE-zl-C134</strain>
    </source>
</reference>
<dbReference type="Pfam" id="PF08282">
    <property type="entry name" value="Hydrolase_3"/>
    <property type="match status" value="1"/>
</dbReference>
<keyword evidence="2" id="KW-1185">Reference proteome</keyword>